<comment type="caution">
    <text evidence="3">The sequence shown here is derived from an EMBL/GenBank/DDBJ whole genome shotgun (WGS) entry which is preliminary data.</text>
</comment>
<evidence type="ECO:0000259" key="2">
    <source>
        <dbReference type="Pfam" id="PF02714"/>
    </source>
</evidence>
<name>A0AAE1RN34_9SOLA</name>
<dbReference type="Pfam" id="PF02714">
    <property type="entry name" value="RSN1_7TM"/>
    <property type="match status" value="1"/>
</dbReference>
<sequence>MEGSISRSGRKRSACIKVLCFFIWNVFCGNILSGTVIERLNKIVKDVNYSLSMAVPSTKTIVRGRWYVQQGFDPSSFIQWGCPVSLEVLAEATFFMIYVLTSSWASLSVELLQPFGLICGLFSRFILRNMDASSHGTLTFPYHTEVPRILLFGLFGFAYAILAPLMLPVVVIYFSIAYLVCRNQCCRQRFEPLFKYTPAQTLIEMDRQDEEECGRMKEMHQRLTSAYCQFKSTSFRLGKVVPENDEENMSIHKVHDVEDINPGS</sequence>
<accession>A0AAE1RN34</accession>
<organism evidence="3 4">
    <name type="scientific">Anisodus tanguticus</name>
    <dbReference type="NCBI Taxonomy" id="243964"/>
    <lineage>
        <taxon>Eukaryota</taxon>
        <taxon>Viridiplantae</taxon>
        <taxon>Streptophyta</taxon>
        <taxon>Embryophyta</taxon>
        <taxon>Tracheophyta</taxon>
        <taxon>Spermatophyta</taxon>
        <taxon>Magnoliopsida</taxon>
        <taxon>eudicotyledons</taxon>
        <taxon>Gunneridae</taxon>
        <taxon>Pentapetalae</taxon>
        <taxon>asterids</taxon>
        <taxon>lamiids</taxon>
        <taxon>Solanales</taxon>
        <taxon>Solanaceae</taxon>
        <taxon>Solanoideae</taxon>
        <taxon>Hyoscyameae</taxon>
        <taxon>Anisodus</taxon>
    </lineage>
</organism>
<keyword evidence="4" id="KW-1185">Reference proteome</keyword>
<dbReference type="PANTHER" id="PTHR13018">
    <property type="entry name" value="PROBABLE MEMBRANE PROTEIN DUF221-RELATED"/>
    <property type="match status" value="1"/>
</dbReference>
<evidence type="ECO:0000313" key="4">
    <source>
        <dbReference type="Proteomes" id="UP001291623"/>
    </source>
</evidence>
<evidence type="ECO:0000256" key="1">
    <source>
        <dbReference type="SAM" id="Phobius"/>
    </source>
</evidence>
<dbReference type="InterPro" id="IPR045122">
    <property type="entry name" value="Csc1-like"/>
</dbReference>
<keyword evidence="1" id="KW-1133">Transmembrane helix</keyword>
<feature type="transmembrane region" description="Helical" evidence="1">
    <location>
        <begin position="147"/>
        <end position="180"/>
    </location>
</feature>
<keyword evidence="1" id="KW-0472">Membrane</keyword>
<dbReference type="GO" id="GO:0005227">
    <property type="term" value="F:calcium-activated cation channel activity"/>
    <property type="evidence" value="ECO:0007669"/>
    <property type="project" value="InterPro"/>
</dbReference>
<protein>
    <recommendedName>
        <fullName evidence="2">CSC1/OSCA1-like 7TM region domain-containing protein</fullName>
    </recommendedName>
</protein>
<evidence type="ECO:0000313" key="3">
    <source>
        <dbReference type="EMBL" id="KAK4354733.1"/>
    </source>
</evidence>
<feature type="domain" description="CSC1/OSCA1-like 7TM region" evidence="2">
    <location>
        <begin position="1"/>
        <end position="185"/>
    </location>
</feature>
<dbReference type="EMBL" id="JAVYJV010000014">
    <property type="protein sequence ID" value="KAK4354733.1"/>
    <property type="molecule type" value="Genomic_DNA"/>
</dbReference>
<dbReference type="AlphaFoldDB" id="A0AAE1RN34"/>
<dbReference type="InterPro" id="IPR003864">
    <property type="entry name" value="CSC1/OSCA1-like_7TM"/>
</dbReference>
<dbReference type="GO" id="GO:0005886">
    <property type="term" value="C:plasma membrane"/>
    <property type="evidence" value="ECO:0007669"/>
    <property type="project" value="TreeGrafter"/>
</dbReference>
<feature type="transmembrane region" description="Helical" evidence="1">
    <location>
        <begin position="14"/>
        <end position="37"/>
    </location>
</feature>
<dbReference type="PANTHER" id="PTHR13018:SF117">
    <property type="entry name" value="CSC1-LIKE PROTEIN RXW8"/>
    <property type="match status" value="1"/>
</dbReference>
<gene>
    <name evidence="3" type="ORF">RND71_026927</name>
</gene>
<reference evidence="3" key="1">
    <citation type="submission" date="2023-12" db="EMBL/GenBank/DDBJ databases">
        <title>Genome assembly of Anisodus tanguticus.</title>
        <authorList>
            <person name="Wang Y.-J."/>
        </authorList>
    </citation>
    <scope>NUCLEOTIDE SEQUENCE</scope>
    <source>
        <strain evidence="3">KB-2021</strain>
        <tissue evidence="3">Leaf</tissue>
    </source>
</reference>
<keyword evidence="1" id="KW-0812">Transmembrane</keyword>
<dbReference type="Proteomes" id="UP001291623">
    <property type="component" value="Unassembled WGS sequence"/>
</dbReference>
<proteinExistence type="predicted"/>